<dbReference type="Proteomes" id="UP001590950">
    <property type="component" value="Unassembled WGS sequence"/>
</dbReference>
<sequence>MSDKKRKRSGVASNDRPHKKIALQSPAQTVKVSVIEDGDDWTPVLASTPGITLPSSLSLKLYTKARPNASRSALPGPELLLHSADHPRLDYTAQEENSNGSDGYLKHYIGVYDPQIGKLELAQARKLVVRSTLRLAGVPTTDSKADSDAKEAPKNLSARSTLGLAFGTKKSQKAIRALTANAIQASPSKSKSGTQSSSTLDPLASAVVSSMAASTSSMPTKEEMQAEIDEAKPLPKPNMQAETPAEVYPVEDLVGGIAVLKAIGVKEWIDKVNAGKDIQTKSLFVARRLRATVQSGDVKKVKILKYLLLLIEWFRSLKPGKKTGHRAPKPEDLPDLLANWGSDIVNGVNRRFAEGGGALNKWHLDNLITHILALTLTLDNYATDTHDILKDLKLEIKALSKYYLELGCGVALPTETERTALGIAKAEAASHRIARLRLPLVFPKMRIPAAGKKKR</sequence>
<dbReference type="EMBL" id="JBEFKJ010000047">
    <property type="protein sequence ID" value="KAL2036944.1"/>
    <property type="molecule type" value="Genomic_DNA"/>
</dbReference>
<name>A0ABR3ZTU3_9LECA</name>
<accession>A0ABR3ZTU3</accession>
<evidence type="ECO:0008006" key="9">
    <source>
        <dbReference type="Google" id="ProtNLM"/>
    </source>
</evidence>
<organism evidence="7 8">
    <name type="scientific">Stereocaulon virgatum</name>
    <dbReference type="NCBI Taxonomy" id="373712"/>
    <lineage>
        <taxon>Eukaryota</taxon>
        <taxon>Fungi</taxon>
        <taxon>Dikarya</taxon>
        <taxon>Ascomycota</taxon>
        <taxon>Pezizomycotina</taxon>
        <taxon>Lecanoromycetes</taxon>
        <taxon>OSLEUM clade</taxon>
        <taxon>Lecanoromycetidae</taxon>
        <taxon>Lecanorales</taxon>
        <taxon>Lecanorineae</taxon>
        <taxon>Stereocaulaceae</taxon>
        <taxon>Stereocaulon</taxon>
    </lineage>
</organism>
<keyword evidence="8" id="KW-1185">Reference proteome</keyword>
<dbReference type="Pfam" id="PF06870">
    <property type="entry name" value="RNA_pol_I_A49"/>
    <property type="match status" value="1"/>
</dbReference>
<evidence type="ECO:0000313" key="7">
    <source>
        <dbReference type="EMBL" id="KAL2036944.1"/>
    </source>
</evidence>
<comment type="similarity">
    <text evidence="2">Belongs to the eukaryotic RPA49/POLR1E RNA polymerase subunit family.</text>
</comment>
<evidence type="ECO:0000256" key="6">
    <source>
        <dbReference type="SAM" id="MobiDB-lite"/>
    </source>
</evidence>
<keyword evidence="3" id="KW-0240">DNA-directed RNA polymerase</keyword>
<proteinExistence type="inferred from homology"/>
<evidence type="ECO:0000256" key="5">
    <source>
        <dbReference type="ARBA" id="ARBA00023242"/>
    </source>
</evidence>
<protein>
    <recommendedName>
        <fullName evidence="9">RNA polymerase I associated factor, A49-like protein</fullName>
    </recommendedName>
</protein>
<evidence type="ECO:0000313" key="8">
    <source>
        <dbReference type="Proteomes" id="UP001590950"/>
    </source>
</evidence>
<comment type="caution">
    <text evidence="7">The sequence shown here is derived from an EMBL/GenBank/DDBJ whole genome shotgun (WGS) entry which is preliminary data.</text>
</comment>
<dbReference type="PANTHER" id="PTHR14440">
    <property type="entry name" value="DNA-DIRECTED RNA POLYMERASE I SUBUNIT RPA49"/>
    <property type="match status" value="1"/>
</dbReference>
<dbReference type="InterPro" id="IPR009668">
    <property type="entry name" value="RNA_pol-assoc_fac_A49-like"/>
</dbReference>
<evidence type="ECO:0000256" key="4">
    <source>
        <dbReference type="ARBA" id="ARBA00023163"/>
    </source>
</evidence>
<keyword evidence="5" id="KW-0539">Nucleus</keyword>
<evidence type="ECO:0000256" key="3">
    <source>
        <dbReference type="ARBA" id="ARBA00022478"/>
    </source>
</evidence>
<keyword evidence="4" id="KW-0804">Transcription</keyword>
<feature type="region of interest" description="Disordered" evidence="6">
    <location>
        <begin position="1"/>
        <end position="27"/>
    </location>
</feature>
<reference evidence="7 8" key="1">
    <citation type="submission" date="2024-09" db="EMBL/GenBank/DDBJ databases">
        <title>Rethinking Asexuality: The Enigmatic Case of Functional Sexual Genes in Lepraria (Stereocaulaceae).</title>
        <authorList>
            <person name="Doellman M."/>
            <person name="Sun Y."/>
            <person name="Barcenas-Pena A."/>
            <person name="Lumbsch H.T."/>
            <person name="Grewe F."/>
        </authorList>
    </citation>
    <scope>NUCLEOTIDE SEQUENCE [LARGE SCALE GENOMIC DNA]</scope>
    <source>
        <strain evidence="7 8">Mercado 3170</strain>
    </source>
</reference>
<gene>
    <name evidence="7" type="ORF">N7G274_010369</name>
</gene>
<evidence type="ECO:0000256" key="1">
    <source>
        <dbReference type="ARBA" id="ARBA00004604"/>
    </source>
</evidence>
<comment type="subcellular location">
    <subcellularLocation>
        <location evidence="1">Nucleus</location>
        <location evidence="1">Nucleolus</location>
    </subcellularLocation>
</comment>
<evidence type="ECO:0000256" key="2">
    <source>
        <dbReference type="ARBA" id="ARBA00009430"/>
    </source>
</evidence>